<organism evidence="3 4">
    <name type="scientific">Azospirillum rugosum</name>
    <dbReference type="NCBI Taxonomy" id="416170"/>
    <lineage>
        <taxon>Bacteria</taxon>
        <taxon>Pseudomonadati</taxon>
        <taxon>Pseudomonadota</taxon>
        <taxon>Alphaproteobacteria</taxon>
        <taxon>Rhodospirillales</taxon>
        <taxon>Azospirillaceae</taxon>
        <taxon>Azospirillum</taxon>
    </lineage>
</organism>
<protein>
    <recommendedName>
        <fullName evidence="2">SH3b domain-containing protein</fullName>
    </recommendedName>
</protein>
<comment type="caution">
    <text evidence="3">The sequence shown here is derived from an EMBL/GenBank/DDBJ whole genome shotgun (WGS) entry which is preliminary data.</text>
</comment>
<feature type="domain" description="SH3b" evidence="2">
    <location>
        <begin position="49"/>
        <end position="106"/>
    </location>
</feature>
<dbReference type="InterPro" id="IPR003646">
    <property type="entry name" value="SH3-like_bac-type"/>
</dbReference>
<accession>A0ABS4SH81</accession>
<evidence type="ECO:0000259" key="2">
    <source>
        <dbReference type="SMART" id="SM00287"/>
    </source>
</evidence>
<gene>
    <name evidence="3" type="ORF">J2851_001564</name>
</gene>
<dbReference type="Gene3D" id="2.30.30.40">
    <property type="entry name" value="SH3 Domains"/>
    <property type="match status" value="1"/>
</dbReference>
<evidence type="ECO:0000313" key="4">
    <source>
        <dbReference type="Proteomes" id="UP000781958"/>
    </source>
</evidence>
<dbReference type="RefSeq" id="WP_307418693.1">
    <property type="nucleotide sequence ID" value="NZ_JAGINP010000004.1"/>
</dbReference>
<keyword evidence="4" id="KW-1185">Reference proteome</keyword>
<proteinExistence type="predicted"/>
<dbReference type="SMART" id="SM00287">
    <property type="entry name" value="SH3b"/>
    <property type="match status" value="1"/>
</dbReference>
<feature type="region of interest" description="Disordered" evidence="1">
    <location>
        <begin position="22"/>
        <end position="67"/>
    </location>
</feature>
<name>A0ABS4SH81_9PROT</name>
<sequence>MLSLSVAVGCAVLLTACGTRDRAPRPPVVQTAPQTSGAGLDPMYGDWETDKSTQLRSQPSNSAPIVASFPPGVPVKVMGRSRGTDWVAVQAAGSTAYVRMHLLRLRGTAVQTTKGSTTTVAKPTDNAGPTIKAAPRRKIEAAPIAN</sequence>
<feature type="compositionally biased region" description="Polar residues" evidence="1">
    <location>
        <begin position="54"/>
        <end position="63"/>
    </location>
</feature>
<evidence type="ECO:0000313" key="3">
    <source>
        <dbReference type="EMBL" id="MBP2291815.1"/>
    </source>
</evidence>
<dbReference type="EMBL" id="JAGINP010000004">
    <property type="protein sequence ID" value="MBP2291815.1"/>
    <property type="molecule type" value="Genomic_DNA"/>
</dbReference>
<dbReference type="Pfam" id="PF08239">
    <property type="entry name" value="SH3_3"/>
    <property type="match status" value="1"/>
</dbReference>
<dbReference type="Proteomes" id="UP000781958">
    <property type="component" value="Unassembled WGS sequence"/>
</dbReference>
<evidence type="ECO:0000256" key="1">
    <source>
        <dbReference type="SAM" id="MobiDB-lite"/>
    </source>
</evidence>
<reference evidence="3 4" key="1">
    <citation type="submission" date="2021-03" db="EMBL/GenBank/DDBJ databases">
        <title>Genomic Encyclopedia of Type Strains, Phase III (KMG-III): the genomes of soil and plant-associated and newly described type strains.</title>
        <authorList>
            <person name="Whitman W."/>
        </authorList>
    </citation>
    <scope>NUCLEOTIDE SEQUENCE [LARGE SCALE GENOMIC DNA]</scope>
    <source>
        <strain evidence="3 4">IMMIB AFH-6</strain>
    </source>
</reference>